<evidence type="ECO:0000313" key="1">
    <source>
        <dbReference type="EMBL" id="KAF2473461.1"/>
    </source>
</evidence>
<dbReference type="EMBL" id="MU003500">
    <property type="protein sequence ID" value="KAF2473461.1"/>
    <property type="molecule type" value="Genomic_DNA"/>
</dbReference>
<name>A0ACB6R2Q9_9PLEO</name>
<accession>A0ACB6R2Q9</accession>
<protein>
    <submittedName>
        <fullName evidence="1">FAS1 domain-containing protein</fullName>
    </submittedName>
</protein>
<evidence type="ECO:0000313" key="2">
    <source>
        <dbReference type="Proteomes" id="UP000799755"/>
    </source>
</evidence>
<keyword evidence="2" id="KW-1185">Reference proteome</keyword>
<proteinExistence type="predicted"/>
<reference evidence="1" key="1">
    <citation type="journal article" date="2020" name="Stud. Mycol.">
        <title>101 Dothideomycetes genomes: a test case for predicting lifestyles and emergence of pathogens.</title>
        <authorList>
            <person name="Haridas S."/>
            <person name="Albert R."/>
            <person name="Binder M."/>
            <person name="Bloem J."/>
            <person name="Labutti K."/>
            <person name="Salamov A."/>
            <person name="Andreopoulos B."/>
            <person name="Baker S."/>
            <person name="Barry K."/>
            <person name="Bills G."/>
            <person name="Bluhm B."/>
            <person name="Cannon C."/>
            <person name="Castanera R."/>
            <person name="Culley D."/>
            <person name="Daum C."/>
            <person name="Ezra D."/>
            <person name="Gonzalez J."/>
            <person name="Henrissat B."/>
            <person name="Kuo A."/>
            <person name="Liang C."/>
            <person name="Lipzen A."/>
            <person name="Lutzoni F."/>
            <person name="Magnuson J."/>
            <person name="Mondo S."/>
            <person name="Nolan M."/>
            <person name="Ohm R."/>
            <person name="Pangilinan J."/>
            <person name="Park H.-J."/>
            <person name="Ramirez L."/>
            <person name="Alfaro M."/>
            <person name="Sun H."/>
            <person name="Tritt A."/>
            <person name="Yoshinaga Y."/>
            <person name="Zwiers L.-H."/>
            <person name="Turgeon B."/>
            <person name="Goodwin S."/>
            <person name="Spatafora J."/>
            <person name="Crous P."/>
            <person name="Grigoriev I."/>
        </authorList>
    </citation>
    <scope>NUCLEOTIDE SEQUENCE</scope>
    <source>
        <strain evidence="1">ATCC 200398</strain>
    </source>
</reference>
<dbReference type="Proteomes" id="UP000799755">
    <property type="component" value="Unassembled WGS sequence"/>
</dbReference>
<gene>
    <name evidence="1" type="ORF">BDR25DRAFT_257921</name>
</gene>
<comment type="caution">
    <text evidence="1">The sequence shown here is derived from an EMBL/GenBank/DDBJ whole genome shotgun (WGS) entry which is preliminary data.</text>
</comment>
<sequence length="388" mass="39316">MQLTLLPLLFLANYAFTQSTNQTLNATLSGNSQLSNLTTFLNASPGLIQALGQTQNITILAPNNDAFSALLSSSAGGALASDSGLVSALLQYHVLNGTYPASMITNMSMFIPTLLMNESYSSVTGGQRVEAVMIGNETVFYSGLLQNSTVTQANINFTGGIIHVVDSVLTLPISVSETASTANLTSIRGALNATNLTSIINETPDLTIFAPTNGAFQSIGSALANLSVSDLADILTYHVVNGTVAYSASLMNGTSIQTVQGGNITITIDANGTVFVNSAKVITPNVLVANGVVHVIDNVLNPNATSARPTLSATSGAPGFTGASSVSDVPFTSGQPTPTTTVNPTSKGPGPASTGVGSSSTGAAIPMMTGAVRMGALFGAGAAVLVGY</sequence>
<organism evidence="1 2">
    <name type="scientific">Lindgomyces ingoldianus</name>
    <dbReference type="NCBI Taxonomy" id="673940"/>
    <lineage>
        <taxon>Eukaryota</taxon>
        <taxon>Fungi</taxon>
        <taxon>Dikarya</taxon>
        <taxon>Ascomycota</taxon>
        <taxon>Pezizomycotina</taxon>
        <taxon>Dothideomycetes</taxon>
        <taxon>Pleosporomycetidae</taxon>
        <taxon>Pleosporales</taxon>
        <taxon>Lindgomycetaceae</taxon>
        <taxon>Lindgomyces</taxon>
    </lineage>
</organism>